<dbReference type="EMBL" id="VOHK01000005">
    <property type="protein sequence ID" value="TWT19109.1"/>
    <property type="molecule type" value="Genomic_DNA"/>
</dbReference>
<evidence type="ECO:0000313" key="2">
    <source>
        <dbReference type="Proteomes" id="UP000319980"/>
    </source>
</evidence>
<comment type="caution">
    <text evidence="1">The sequence shown here is derived from an EMBL/GenBank/DDBJ whole genome shotgun (WGS) entry which is preliminary data.</text>
</comment>
<evidence type="ECO:0000313" key="1">
    <source>
        <dbReference type="EMBL" id="TWT19109.1"/>
    </source>
</evidence>
<accession>A0A5C5TZY0</accession>
<dbReference type="OrthoDB" id="5988095at2"/>
<proteinExistence type="predicted"/>
<protein>
    <recommendedName>
        <fullName evidence="3">EF-hand domain-containing protein</fullName>
    </recommendedName>
</protein>
<evidence type="ECO:0008006" key="3">
    <source>
        <dbReference type="Google" id="ProtNLM"/>
    </source>
</evidence>
<organism evidence="1 2">
    <name type="scientific">Luteimonas marina</name>
    <dbReference type="NCBI Taxonomy" id="488485"/>
    <lineage>
        <taxon>Bacteria</taxon>
        <taxon>Pseudomonadati</taxon>
        <taxon>Pseudomonadota</taxon>
        <taxon>Gammaproteobacteria</taxon>
        <taxon>Lysobacterales</taxon>
        <taxon>Lysobacteraceae</taxon>
        <taxon>Luteimonas</taxon>
    </lineage>
</organism>
<keyword evidence="2" id="KW-1185">Reference proteome</keyword>
<dbReference type="RefSeq" id="WP_146388224.1">
    <property type="nucleotide sequence ID" value="NZ_VOHK01000005.1"/>
</dbReference>
<gene>
    <name evidence="1" type="ORF">FQY83_12130</name>
</gene>
<name>A0A5C5TZY0_9GAMM</name>
<dbReference type="Proteomes" id="UP000319980">
    <property type="component" value="Unassembled WGS sequence"/>
</dbReference>
<sequence length="112" mass="11881">MATPSVNPPRPRFSPRRRVLLVAVLALLAAMAALSAMGIAGFNGTAPHEMDWDGDGSASGVEIVQGYTVVAVDVSREGQRTCRSYARLRDRTAPLRVDCRVEFAPDGGGAKP</sequence>
<reference evidence="1 2" key="1">
    <citation type="journal article" date="2008" name="Int. J. Syst. Evol. Microbiol.">
        <title>Luteimonas marina sp. nov., isolated from seawater.</title>
        <authorList>
            <person name="Baik K.S."/>
            <person name="Park S.C."/>
            <person name="Kim M.S."/>
            <person name="Kim E.M."/>
            <person name="Park C."/>
            <person name="Chun J."/>
            <person name="Seong C.N."/>
        </authorList>
    </citation>
    <scope>NUCLEOTIDE SEQUENCE [LARGE SCALE GENOMIC DNA]</scope>
    <source>
        <strain evidence="1 2">FR1330</strain>
    </source>
</reference>
<dbReference type="AlphaFoldDB" id="A0A5C5TZY0"/>